<evidence type="ECO:0008006" key="3">
    <source>
        <dbReference type="Google" id="ProtNLM"/>
    </source>
</evidence>
<name>A0A9P0DG46_PHACE</name>
<dbReference type="InterPro" id="IPR005055">
    <property type="entry name" value="A10/PebIII"/>
</dbReference>
<dbReference type="Pfam" id="PF03392">
    <property type="entry name" value="OS-D"/>
    <property type="match status" value="1"/>
</dbReference>
<dbReference type="EMBL" id="OU896707">
    <property type="protein sequence ID" value="CAH1116674.1"/>
    <property type="molecule type" value="Genomic_DNA"/>
</dbReference>
<dbReference type="Gene3D" id="1.10.2080.10">
    <property type="entry name" value="Insect odorant-binding protein A10/Ejaculatory bulb-specific protein 3"/>
    <property type="match status" value="1"/>
</dbReference>
<dbReference type="OrthoDB" id="6344725at2759"/>
<organism evidence="1 2">
    <name type="scientific">Phaedon cochleariae</name>
    <name type="common">Mustard beetle</name>
    <dbReference type="NCBI Taxonomy" id="80249"/>
    <lineage>
        <taxon>Eukaryota</taxon>
        <taxon>Metazoa</taxon>
        <taxon>Ecdysozoa</taxon>
        <taxon>Arthropoda</taxon>
        <taxon>Hexapoda</taxon>
        <taxon>Insecta</taxon>
        <taxon>Pterygota</taxon>
        <taxon>Neoptera</taxon>
        <taxon>Endopterygota</taxon>
        <taxon>Coleoptera</taxon>
        <taxon>Polyphaga</taxon>
        <taxon>Cucujiformia</taxon>
        <taxon>Chrysomeloidea</taxon>
        <taxon>Chrysomelidae</taxon>
        <taxon>Chrysomelinae</taxon>
        <taxon>Chrysomelini</taxon>
        <taxon>Phaedon</taxon>
    </lineage>
</organism>
<dbReference type="InterPro" id="IPR036682">
    <property type="entry name" value="OS_D_A10/PebIII_sf"/>
</dbReference>
<dbReference type="Proteomes" id="UP001153737">
    <property type="component" value="Chromosome 1"/>
</dbReference>
<protein>
    <recommendedName>
        <fullName evidence="3">Chemosensory protein</fullName>
    </recommendedName>
</protein>
<reference evidence="1" key="1">
    <citation type="submission" date="2022-01" db="EMBL/GenBank/DDBJ databases">
        <authorList>
            <person name="King R."/>
        </authorList>
    </citation>
    <scope>NUCLEOTIDE SEQUENCE</scope>
</reference>
<evidence type="ECO:0000313" key="2">
    <source>
        <dbReference type="Proteomes" id="UP001153737"/>
    </source>
</evidence>
<proteinExistence type="predicted"/>
<dbReference type="AlphaFoldDB" id="A0A9P0DG46"/>
<evidence type="ECO:0000313" key="1">
    <source>
        <dbReference type="EMBL" id="CAH1116674.1"/>
    </source>
</evidence>
<keyword evidence="2" id="KW-1185">Reference proteome</keyword>
<accession>A0A9P0DG46</accession>
<dbReference type="PANTHER" id="PTHR11257:SF12">
    <property type="entry name" value="EJACULATORY BULB-SPECIFIC PROTEIN 3-RELATED"/>
    <property type="match status" value="1"/>
</dbReference>
<reference evidence="1" key="2">
    <citation type="submission" date="2022-10" db="EMBL/GenBank/DDBJ databases">
        <authorList>
            <consortium name="ENA_rothamsted_submissions"/>
            <consortium name="culmorum"/>
            <person name="King R."/>
        </authorList>
    </citation>
    <scope>NUCLEOTIDE SEQUENCE</scope>
</reference>
<gene>
    <name evidence="1" type="ORF">PHAECO_LOCUS355</name>
</gene>
<dbReference type="SUPFAM" id="SSF100910">
    <property type="entry name" value="Chemosensory protein Csp2"/>
    <property type="match status" value="1"/>
</dbReference>
<sequence length="112" mass="13000">MYDNIDIEQILRTQRLLKRYVDCLKGIPNTCTKEGLKLKELLPDALLHNCKECSDNQKKGITRVSIYLMNCHPKWWSDLEKIHDPQGSYKASYQDTLKAQGASTPKETKCYH</sequence>
<dbReference type="PANTHER" id="PTHR11257">
    <property type="entry name" value="CHEMOSENSORY PROTEIN-RELATED"/>
    <property type="match status" value="1"/>
</dbReference>